<accession>M1WRP2</accession>
<organism evidence="6 7">
    <name type="scientific">Pseudodesulfovibrio piezophilus (strain DSM 21447 / JCM 15486 / C1TLV30)</name>
    <name type="common">Desulfovibrio piezophilus</name>
    <dbReference type="NCBI Taxonomy" id="1322246"/>
    <lineage>
        <taxon>Bacteria</taxon>
        <taxon>Pseudomonadati</taxon>
        <taxon>Thermodesulfobacteriota</taxon>
        <taxon>Desulfovibrionia</taxon>
        <taxon>Desulfovibrionales</taxon>
        <taxon>Desulfovibrionaceae</taxon>
    </lineage>
</organism>
<feature type="active site" description="Proton donor" evidence="4">
    <location>
        <position position="119"/>
    </location>
</feature>
<comment type="similarity">
    <text evidence="1">Belongs to the low molecular weight phosphotyrosine protein phosphatase family.</text>
</comment>
<evidence type="ECO:0000313" key="6">
    <source>
        <dbReference type="EMBL" id="CCH48402.1"/>
    </source>
</evidence>
<dbReference type="GO" id="GO:0046685">
    <property type="term" value="P:response to arsenic-containing substance"/>
    <property type="evidence" value="ECO:0007669"/>
    <property type="project" value="UniProtKB-KW"/>
</dbReference>
<dbReference type="InterPro" id="IPR036196">
    <property type="entry name" value="Ptyr_pPase_sf"/>
</dbReference>
<dbReference type="SUPFAM" id="SSF52788">
    <property type="entry name" value="Phosphotyrosine protein phosphatases I"/>
    <property type="match status" value="1"/>
</dbReference>
<sequence>MNILFLCTGNSCRSQMAEGWAKKLKDESFHAYSAGVETHGLNERAVTVMKESGVDISDNKSKLVSDLPNDIEFDYVVTVCGNAKETCPFFPAKSKVVHVGFDDPPSQTKSMKNENEILDVYRRVRDEIKEFILTLPSALME</sequence>
<dbReference type="BioCyc" id="DPIE1322246:BN4_RS05865-MONOMER"/>
<gene>
    <name evidence="6" type="primary">arsC</name>
    <name evidence="6" type="ordered locus">BN4_11165</name>
</gene>
<dbReference type="EMBL" id="FO203427">
    <property type="protein sequence ID" value="CCH48402.1"/>
    <property type="molecule type" value="Genomic_DNA"/>
</dbReference>
<evidence type="ECO:0000256" key="1">
    <source>
        <dbReference type="ARBA" id="ARBA00011063"/>
    </source>
</evidence>
<dbReference type="GO" id="GO:0004725">
    <property type="term" value="F:protein tyrosine phosphatase activity"/>
    <property type="evidence" value="ECO:0007669"/>
    <property type="project" value="UniProtKB-EC"/>
</dbReference>
<dbReference type="eggNOG" id="COG0394">
    <property type="taxonomic scope" value="Bacteria"/>
</dbReference>
<dbReference type="Gene3D" id="3.40.50.2300">
    <property type="match status" value="1"/>
</dbReference>
<dbReference type="OrthoDB" id="9784339at2"/>
<evidence type="ECO:0000256" key="3">
    <source>
        <dbReference type="ARBA" id="ARBA00022849"/>
    </source>
</evidence>
<dbReference type="GO" id="GO:0016491">
    <property type="term" value="F:oxidoreductase activity"/>
    <property type="evidence" value="ECO:0007669"/>
    <property type="project" value="UniProtKB-KW"/>
</dbReference>
<feature type="domain" description="Phosphotyrosine protein phosphatase I" evidence="5">
    <location>
        <begin position="1"/>
        <end position="138"/>
    </location>
</feature>
<keyword evidence="2 6" id="KW-0378">Hydrolase</keyword>
<dbReference type="InterPro" id="IPR017867">
    <property type="entry name" value="Tyr_phospatase_low_mol_wt"/>
</dbReference>
<protein>
    <submittedName>
        <fullName evidence="6">Protein ArsC</fullName>
        <ecNumber evidence="6">1.20.4.-</ecNumber>
        <ecNumber evidence="6">3.1.3.48</ecNumber>
    </submittedName>
</protein>
<dbReference type="Proteomes" id="UP000011724">
    <property type="component" value="Chromosome"/>
</dbReference>
<proteinExistence type="inferred from homology"/>
<dbReference type="KEGG" id="dpi:BN4_11165"/>
<keyword evidence="7" id="KW-1185">Reference proteome</keyword>
<dbReference type="PATRIC" id="fig|879567.3.peg.1200"/>
<dbReference type="SMART" id="SM00226">
    <property type="entry name" value="LMWPc"/>
    <property type="match status" value="1"/>
</dbReference>
<dbReference type="EC" id="3.1.3.48" evidence="6"/>
<dbReference type="CDD" id="cd16345">
    <property type="entry name" value="LMWP_ArsC"/>
    <property type="match status" value="1"/>
</dbReference>
<dbReference type="PANTHER" id="PTHR43428:SF1">
    <property type="entry name" value="ARSENATE REDUCTASE"/>
    <property type="match status" value="1"/>
</dbReference>
<keyword evidence="6" id="KW-0560">Oxidoreductase</keyword>
<dbReference type="HOGENOM" id="CLU_071415_3_2_7"/>
<reference evidence="6 7" key="1">
    <citation type="journal article" date="2013" name="PLoS ONE">
        <title>The first genomic and proteomic characterization of a deep-sea sulfate reducer: insights into the piezophilic lifestyle of Desulfovibrio piezophilus.</title>
        <authorList>
            <person name="Pradel N."/>
            <person name="Ji B."/>
            <person name="Gimenez G."/>
            <person name="Talla E."/>
            <person name="Lenoble P."/>
            <person name="Garel M."/>
            <person name="Tamburini C."/>
            <person name="Fourquet P."/>
            <person name="Lebrun R."/>
            <person name="Bertin P."/>
            <person name="Denis Y."/>
            <person name="Pophillat M."/>
            <person name="Barbe V."/>
            <person name="Ollivier B."/>
            <person name="Dolla A."/>
        </authorList>
    </citation>
    <scope>NUCLEOTIDE SEQUENCE [LARGE SCALE GENOMIC DNA]</scope>
    <source>
        <strain evidence="7">DSM 10523 / SB164P1</strain>
    </source>
</reference>
<dbReference type="RefSeq" id="WP_015414450.1">
    <property type="nucleotide sequence ID" value="NC_020409.1"/>
</dbReference>
<dbReference type="EC" id="1.20.4.-" evidence="6"/>
<evidence type="ECO:0000313" key="7">
    <source>
        <dbReference type="Proteomes" id="UP000011724"/>
    </source>
</evidence>
<evidence type="ECO:0000256" key="4">
    <source>
        <dbReference type="PIRSR" id="PIRSR617867-1"/>
    </source>
</evidence>
<keyword evidence="3" id="KW-0059">Arsenical resistance</keyword>
<dbReference type="InterPro" id="IPR023485">
    <property type="entry name" value="Ptyr_pPase"/>
</dbReference>
<dbReference type="AlphaFoldDB" id="M1WRP2"/>
<name>M1WRP2_PSEP2</name>
<evidence type="ECO:0000256" key="2">
    <source>
        <dbReference type="ARBA" id="ARBA00022801"/>
    </source>
</evidence>
<feature type="active site" description="Nucleophile" evidence="4">
    <location>
        <position position="7"/>
    </location>
</feature>
<dbReference type="PANTHER" id="PTHR43428">
    <property type="entry name" value="ARSENATE REDUCTASE"/>
    <property type="match status" value="1"/>
</dbReference>
<evidence type="ECO:0000259" key="5">
    <source>
        <dbReference type="SMART" id="SM00226"/>
    </source>
</evidence>
<reference evidence="7" key="2">
    <citation type="journal article" date="2013" name="Stand. Genomic Sci.">
        <title>Complete genome sequence of Desulfocapsa sulfexigens, a marine deltaproteobacterium specialized in disproportionating inorganic sulfur compounds.</title>
        <authorList>
            <person name="Finster K.W."/>
            <person name="Kjeldsen K.U."/>
            <person name="Kube M."/>
            <person name="Reinhardt R."/>
            <person name="Mussmann M."/>
            <person name="Amann R."/>
            <person name="Schreiber L."/>
        </authorList>
    </citation>
    <scope>NUCLEOTIDE SEQUENCE [LARGE SCALE GENOMIC DNA]</scope>
    <source>
        <strain evidence="7">DSM 10523 / SB164P1</strain>
    </source>
</reference>
<dbReference type="Pfam" id="PF01451">
    <property type="entry name" value="LMWPc"/>
    <property type="match status" value="1"/>
</dbReference>
<feature type="active site" description="Nucleophile" evidence="4">
    <location>
        <position position="13"/>
    </location>
</feature>
<dbReference type="PRINTS" id="PR00719">
    <property type="entry name" value="LMWPTPASE"/>
</dbReference>
<dbReference type="STRING" id="1322246.BN4_11165"/>